<dbReference type="AlphaFoldDB" id="A0A816GKY5"/>
<dbReference type="EMBL" id="CAJNOM010007300">
    <property type="protein sequence ID" value="CAF1674798.1"/>
    <property type="molecule type" value="Genomic_DNA"/>
</dbReference>
<dbReference type="SUPFAM" id="SSF50156">
    <property type="entry name" value="PDZ domain-like"/>
    <property type="match status" value="2"/>
</dbReference>
<feature type="domain" description="PDZ" evidence="2">
    <location>
        <begin position="147"/>
        <end position="215"/>
    </location>
</feature>
<evidence type="ECO:0000313" key="3">
    <source>
        <dbReference type="EMBL" id="CAF1582871.1"/>
    </source>
</evidence>
<dbReference type="PANTHER" id="PTHR14191">
    <property type="entry name" value="PDZ DOMAIN CONTAINING PROTEIN"/>
    <property type="match status" value="1"/>
</dbReference>
<dbReference type="PROSITE" id="PS50106">
    <property type="entry name" value="PDZ"/>
    <property type="match status" value="2"/>
</dbReference>
<reference evidence="4" key="1">
    <citation type="submission" date="2021-02" db="EMBL/GenBank/DDBJ databases">
        <authorList>
            <person name="Nowell W R."/>
        </authorList>
    </citation>
    <scope>NUCLEOTIDE SEQUENCE</scope>
</reference>
<dbReference type="OrthoDB" id="10009200at2759"/>
<protein>
    <recommendedName>
        <fullName evidence="2">PDZ domain-containing protein</fullName>
    </recommendedName>
</protein>
<name>A0A816GKY5_9BILA</name>
<comment type="caution">
    <text evidence="4">The sequence shown here is derived from an EMBL/GenBank/DDBJ whole genome shotgun (WGS) entry which is preliminary data.</text>
</comment>
<feature type="domain" description="PDZ" evidence="2">
    <location>
        <begin position="30"/>
        <end position="89"/>
    </location>
</feature>
<sequence length="268" mass="30464">MAVSTNNADALRTAGFRLCRLYGWSNYNGLGFSVQAAPQPPHLIRSIKSNSPAAAGGLKIRDVLLGINNQDVSEIKYSDLTKMIKDASDNDNNNNGIELLVVQQMYYKSLKKKGVSFDSKLAERFETPKTMPSDYITFPKHTPRTCEIHLSTIDESFGIEIIEGEHDIGLYIQEVEVNSPAYRTSLRKSDRIIEIDDKFINNESSEMIIRKLYKAKLKRIVKLYVVDTNTYKYFQENNIPLSSKEYSQSAFAKKLSINSYINQYESLC</sequence>
<evidence type="ECO:0000313" key="5">
    <source>
        <dbReference type="Proteomes" id="UP000663832"/>
    </source>
</evidence>
<dbReference type="Proteomes" id="UP000663832">
    <property type="component" value="Unassembled WGS sequence"/>
</dbReference>
<dbReference type="EMBL" id="CAJNOI010006871">
    <property type="protein sequence ID" value="CAF1582871.1"/>
    <property type="molecule type" value="Genomic_DNA"/>
</dbReference>
<keyword evidence="5" id="KW-1185">Reference proteome</keyword>
<dbReference type="GO" id="GO:0072659">
    <property type="term" value="P:protein localization to plasma membrane"/>
    <property type="evidence" value="ECO:0007669"/>
    <property type="project" value="TreeGrafter"/>
</dbReference>
<accession>A0A816GKY5</accession>
<dbReference type="InterPro" id="IPR051067">
    <property type="entry name" value="NHER"/>
</dbReference>
<dbReference type="InterPro" id="IPR001478">
    <property type="entry name" value="PDZ"/>
</dbReference>
<dbReference type="Pfam" id="PF00595">
    <property type="entry name" value="PDZ"/>
    <property type="match status" value="2"/>
</dbReference>
<evidence type="ECO:0000313" key="4">
    <source>
        <dbReference type="EMBL" id="CAF1674798.1"/>
    </source>
</evidence>
<evidence type="ECO:0000256" key="1">
    <source>
        <dbReference type="ARBA" id="ARBA00022737"/>
    </source>
</evidence>
<keyword evidence="1" id="KW-0677">Repeat</keyword>
<dbReference type="PANTHER" id="PTHR14191:SF3">
    <property type="entry name" value="NA(+)_H(+) EXCHANGE REGULATORY COFACTOR-LIKE PROTEIN NRFL-1"/>
    <property type="match status" value="1"/>
</dbReference>
<dbReference type="Gene3D" id="2.30.42.10">
    <property type="match status" value="2"/>
</dbReference>
<proteinExistence type="predicted"/>
<dbReference type="GO" id="GO:0016324">
    <property type="term" value="C:apical plasma membrane"/>
    <property type="evidence" value="ECO:0007669"/>
    <property type="project" value="TreeGrafter"/>
</dbReference>
<evidence type="ECO:0000259" key="2">
    <source>
        <dbReference type="PROSITE" id="PS50106"/>
    </source>
</evidence>
<gene>
    <name evidence="3" type="ORF">BJG266_LOCUS48876</name>
    <name evidence="4" type="ORF">QVE165_LOCUS65955</name>
</gene>
<dbReference type="Proteomes" id="UP000663877">
    <property type="component" value="Unassembled WGS sequence"/>
</dbReference>
<dbReference type="GO" id="GO:0043495">
    <property type="term" value="F:protein-membrane adaptor activity"/>
    <property type="evidence" value="ECO:0007669"/>
    <property type="project" value="TreeGrafter"/>
</dbReference>
<organism evidence="4 5">
    <name type="scientific">Adineta steineri</name>
    <dbReference type="NCBI Taxonomy" id="433720"/>
    <lineage>
        <taxon>Eukaryota</taxon>
        <taxon>Metazoa</taxon>
        <taxon>Spiralia</taxon>
        <taxon>Gnathifera</taxon>
        <taxon>Rotifera</taxon>
        <taxon>Eurotatoria</taxon>
        <taxon>Bdelloidea</taxon>
        <taxon>Adinetida</taxon>
        <taxon>Adinetidae</taxon>
        <taxon>Adineta</taxon>
    </lineage>
</organism>
<dbReference type="InterPro" id="IPR036034">
    <property type="entry name" value="PDZ_sf"/>
</dbReference>
<dbReference type="SMART" id="SM00228">
    <property type="entry name" value="PDZ"/>
    <property type="match status" value="2"/>
</dbReference>